<protein>
    <submittedName>
        <fullName evidence="2">Glycosyltransferase family 4 protein</fullName>
    </submittedName>
</protein>
<comment type="caution">
    <text evidence="2">The sequence shown here is derived from an EMBL/GenBank/DDBJ whole genome shotgun (WGS) entry which is preliminary data.</text>
</comment>
<organism evidence="2 3">
    <name type="scientific">Enterococcus asini</name>
    <dbReference type="NCBI Taxonomy" id="57732"/>
    <lineage>
        <taxon>Bacteria</taxon>
        <taxon>Bacillati</taxon>
        <taxon>Bacillota</taxon>
        <taxon>Bacilli</taxon>
        <taxon>Lactobacillales</taxon>
        <taxon>Enterococcaceae</taxon>
        <taxon>Enterococcus</taxon>
    </lineage>
</organism>
<dbReference type="SUPFAM" id="SSF53756">
    <property type="entry name" value="UDP-Glycosyltransferase/glycogen phosphorylase"/>
    <property type="match status" value="1"/>
</dbReference>
<evidence type="ECO:0000313" key="3">
    <source>
        <dbReference type="Proteomes" id="UP001256711"/>
    </source>
</evidence>
<sequence length="418" mass="48008">MKTIMFVSPTGTFDNGAEISIYHLMSYLQKNGYKVVNVAPKSTMNNQTDYMKRFSDIGIDVHLIPTIKWWWEDAPGGIAGLPAQRAASFRDSINQIIHLINAYHIDLVITNTVNMYEGMVAAACTEIPHYTLIHEFPEGEFAYYLDKIDFVEENSDRIFSVDGQLKTVLTQKFVNSDVGGFTPYTELKTSILKKGNQHRIVSVGRLTERKNQLELLYAFQKLTSNSMYKDIELVFIGPWDSEYKKLCDSYINEYNLKNILFCGEQKNPWSLVTDKDICVFPSALETYGLVYVESILNGIPTIFSDNPGHLSAYQRFEFGTLYPSGNIDVLVNSIENQLNHFDEEKKAAEEYMLVGRERYQIKNVYSEIIKEIEMPQKVKLKSIRHLQNLLSLNEGKSKLARLETKVRVGLQKLKNRKR</sequence>
<dbReference type="Pfam" id="PF00534">
    <property type="entry name" value="Glycos_transf_1"/>
    <property type="match status" value="1"/>
</dbReference>
<dbReference type="CDD" id="cd03801">
    <property type="entry name" value="GT4_PimA-like"/>
    <property type="match status" value="1"/>
</dbReference>
<evidence type="ECO:0000313" key="2">
    <source>
        <dbReference type="EMBL" id="MDT2809393.1"/>
    </source>
</evidence>
<dbReference type="AlphaFoldDB" id="A0AAW8U095"/>
<proteinExistence type="predicted"/>
<dbReference type="GO" id="GO:0016757">
    <property type="term" value="F:glycosyltransferase activity"/>
    <property type="evidence" value="ECO:0007669"/>
    <property type="project" value="InterPro"/>
</dbReference>
<dbReference type="EMBL" id="JARQBJ010000001">
    <property type="protein sequence ID" value="MDT2809393.1"/>
    <property type="molecule type" value="Genomic_DNA"/>
</dbReference>
<evidence type="ECO:0000259" key="1">
    <source>
        <dbReference type="Pfam" id="PF00534"/>
    </source>
</evidence>
<gene>
    <name evidence="2" type="ORF">P7H43_02640</name>
</gene>
<reference evidence="2" key="1">
    <citation type="submission" date="2023-03" db="EMBL/GenBank/DDBJ databases">
        <authorList>
            <person name="Shen W."/>
            <person name="Cai J."/>
        </authorList>
    </citation>
    <scope>NUCLEOTIDE SEQUENCE</scope>
    <source>
        <strain evidence="2">B226-2</strain>
    </source>
</reference>
<name>A0AAW8U095_9ENTE</name>
<feature type="domain" description="Glycosyl transferase family 1" evidence="1">
    <location>
        <begin position="187"/>
        <end position="341"/>
    </location>
</feature>
<dbReference type="InterPro" id="IPR001296">
    <property type="entry name" value="Glyco_trans_1"/>
</dbReference>
<dbReference type="PANTHER" id="PTHR12526">
    <property type="entry name" value="GLYCOSYLTRANSFERASE"/>
    <property type="match status" value="1"/>
</dbReference>
<dbReference type="Gene3D" id="3.40.50.2000">
    <property type="entry name" value="Glycogen Phosphorylase B"/>
    <property type="match status" value="2"/>
</dbReference>
<accession>A0AAW8U095</accession>
<dbReference type="Proteomes" id="UP001256711">
    <property type="component" value="Unassembled WGS sequence"/>
</dbReference>
<dbReference type="RefSeq" id="WP_270596625.1">
    <property type="nucleotide sequence ID" value="NZ_JAQESC010000001.1"/>
</dbReference>